<dbReference type="PANTHER" id="PTHR43692">
    <property type="entry name" value="UDP-N-ACETYLMURAMOYLALANINE--D-GLUTAMATE LIGASE"/>
    <property type="match status" value="1"/>
</dbReference>
<dbReference type="GO" id="GO:0008764">
    <property type="term" value="F:UDP-N-acetylmuramoylalanine-D-glutamate ligase activity"/>
    <property type="evidence" value="ECO:0007669"/>
    <property type="project" value="UniProtKB-UniRule"/>
</dbReference>
<dbReference type="Gene3D" id="3.40.50.720">
    <property type="entry name" value="NAD(P)-binding Rossmann-like Domain"/>
    <property type="match status" value="1"/>
</dbReference>
<dbReference type="Gene3D" id="3.90.190.20">
    <property type="entry name" value="Mur ligase, C-terminal domain"/>
    <property type="match status" value="1"/>
</dbReference>
<dbReference type="EC" id="6.3.2.9" evidence="7 8"/>
<evidence type="ECO:0000256" key="5">
    <source>
        <dbReference type="ARBA" id="ARBA00022741"/>
    </source>
</evidence>
<dbReference type="PANTHER" id="PTHR43692:SF1">
    <property type="entry name" value="UDP-N-ACETYLMURAMOYLALANINE--D-GLUTAMATE LIGASE"/>
    <property type="match status" value="1"/>
</dbReference>
<keyword evidence="6 7" id="KW-0067">ATP-binding</keyword>
<evidence type="ECO:0000313" key="11">
    <source>
        <dbReference type="EMBL" id="RPA63456.1"/>
    </source>
</evidence>
<proteinExistence type="inferred from homology"/>
<protein>
    <recommendedName>
        <fullName evidence="7 8">UDP-N-acetylmuramoylalanine--D-glutamate ligase</fullName>
        <ecNumber evidence="7 8">6.3.2.9</ecNumber>
    </recommendedName>
    <alternativeName>
        <fullName evidence="7">D-glutamic acid-adding enzyme</fullName>
    </alternativeName>
    <alternativeName>
        <fullName evidence="7">UDP-N-acetylmuramoyl-L-alanyl-D-glutamate synthetase</fullName>
    </alternativeName>
</protein>
<evidence type="ECO:0000256" key="4">
    <source>
        <dbReference type="ARBA" id="ARBA00022598"/>
    </source>
</evidence>
<dbReference type="AlphaFoldDB" id="A0A3N4GRY8"/>
<dbReference type="GO" id="GO:0009252">
    <property type="term" value="P:peptidoglycan biosynthetic process"/>
    <property type="evidence" value="ECO:0007669"/>
    <property type="project" value="UniProtKB-UniRule"/>
</dbReference>
<keyword evidence="12" id="KW-1185">Reference proteome</keyword>
<feature type="domain" description="Mur ligase C-terminal" evidence="9">
    <location>
        <begin position="339"/>
        <end position="428"/>
    </location>
</feature>
<comment type="caution">
    <text evidence="11">The sequence shown here is derived from an EMBL/GenBank/DDBJ whole genome shotgun (WGS) entry which is preliminary data.</text>
</comment>
<evidence type="ECO:0000256" key="7">
    <source>
        <dbReference type="HAMAP-Rule" id="MF_00639"/>
    </source>
</evidence>
<dbReference type="GO" id="GO:0005524">
    <property type="term" value="F:ATP binding"/>
    <property type="evidence" value="ECO:0007669"/>
    <property type="project" value="UniProtKB-UniRule"/>
</dbReference>
<comment type="similarity">
    <text evidence="7">Belongs to the MurCDEF family.</text>
</comment>
<dbReference type="GO" id="GO:0071555">
    <property type="term" value="P:cell wall organization"/>
    <property type="evidence" value="ECO:0007669"/>
    <property type="project" value="UniProtKB-KW"/>
</dbReference>
<dbReference type="InterPro" id="IPR013221">
    <property type="entry name" value="Mur_ligase_cen"/>
</dbReference>
<dbReference type="UniPathway" id="UPA00219"/>
<accession>A0A3N4GRY8</accession>
<dbReference type="InterPro" id="IPR036565">
    <property type="entry name" value="Mur-like_cat_sf"/>
</dbReference>
<keyword evidence="3 7" id="KW-0963">Cytoplasm</keyword>
<reference evidence="11 12" key="1">
    <citation type="submission" date="2018-11" db="EMBL/GenBank/DDBJ databases">
        <title>Draft genome sequence of Gordonia sp. RS15-1S isolated from rice stems.</title>
        <authorList>
            <person name="Muangham S."/>
        </authorList>
    </citation>
    <scope>NUCLEOTIDE SEQUENCE [LARGE SCALE GENOMIC DNA]</scope>
    <source>
        <strain evidence="11 12">RS15-1S</strain>
    </source>
</reference>
<dbReference type="GO" id="GO:0005737">
    <property type="term" value="C:cytoplasm"/>
    <property type="evidence" value="ECO:0007669"/>
    <property type="project" value="UniProtKB-SubCell"/>
</dbReference>
<dbReference type="SUPFAM" id="SSF53623">
    <property type="entry name" value="MurD-like peptide ligases, catalytic domain"/>
    <property type="match status" value="1"/>
</dbReference>
<evidence type="ECO:0000256" key="6">
    <source>
        <dbReference type="ARBA" id="ARBA00022840"/>
    </source>
</evidence>
<feature type="domain" description="Mur ligase central" evidence="10">
    <location>
        <begin position="134"/>
        <end position="245"/>
    </location>
</feature>
<keyword evidence="7 8" id="KW-0961">Cell wall biogenesis/degradation</keyword>
<dbReference type="InterPro" id="IPR004101">
    <property type="entry name" value="Mur_ligase_C"/>
</dbReference>
<comment type="function">
    <text evidence="7 8">Cell wall formation. Catalyzes the addition of glutamate to the nucleotide precursor UDP-N-acetylmuramoyl-L-alanine (UMA).</text>
</comment>
<keyword evidence="5 7" id="KW-0547">Nucleotide-binding</keyword>
<organism evidence="11 12">
    <name type="scientific">Gordonia oryzae</name>
    <dbReference type="NCBI Taxonomy" id="2487349"/>
    <lineage>
        <taxon>Bacteria</taxon>
        <taxon>Bacillati</taxon>
        <taxon>Actinomycetota</taxon>
        <taxon>Actinomycetes</taxon>
        <taxon>Mycobacteriales</taxon>
        <taxon>Gordoniaceae</taxon>
        <taxon>Gordonia</taxon>
    </lineage>
</organism>
<gene>
    <name evidence="7 11" type="primary">murD</name>
    <name evidence="11" type="ORF">EF294_08120</name>
</gene>
<dbReference type="InterPro" id="IPR036615">
    <property type="entry name" value="Mur_ligase_C_dom_sf"/>
</dbReference>
<dbReference type="HAMAP" id="MF_00639">
    <property type="entry name" value="MurD"/>
    <property type="match status" value="1"/>
</dbReference>
<keyword evidence="7 8" id="KW-0573">Peptidoglycan synthesis</keyword>
<keyword evidence="7 8" id="KW-0131">Cell cycle</keyword>
<dbReference type="RefSeq" id="WP_123927904.1">
    <property type="nucleotide sequence ID" value="NZ_JBPSDP010000001.1"/>
</dbReference>
<dbReference type="Gene3D" id="3.40.1190.10">
    <property type="entry name" value="Mur-like, catalytic domain"/>
    <property type="match status" value="1"/>
</dbReference>
<keyword evidence="7 8" id="KW-0132">Cell division</keyword>
<dbReference type="EMBL" id="RKMH01000005">
    <property type="protein sequence ID" value="RPA63456.1"/>
    <property type="molecule type" value="Genomic_DNA"/>
</dbReference>
<evidence type="ECO:0000313" key="12">
    <source>
        <dbReference type="Proteomes" id="UP000267536"/>
    </source>
</evidence>
<evidence type="ECO:0000259" key="10">
    <source>
        <dbReference type="Pfam" id="PF08245"/>
    </source>
</evidence>
<dbReference type="Pfam" id="PF08245">
    <property type="entry name" value="Mur_ligase_M"/>
    <property type="match status" value="1"/>
</dbReference>
<evidence type="ECO:0000256" key="3">
    <source>
        <dbReference type="ARBA" id="ARBA00022490"/>
    </source>
</evidence>
<evidence type="ECO:0000256" key="2">
    <source>
        <dbReference type="ARBA" id="ARBA00004752"/>
    </source>
</evidence>
<keyword evidence="7 8" id="KW-0133">Cell shape</keyword>
<evidence type="ECO:0000256" key="1">
    <source>
        <dbReference type="ARBA" id="ARBA00004496"/>
    </source>
</evidence>
<keyword evidence="4 7" id="KW-0436">Ligase</keyword>
<dbReference type="GO" id="GO:0008360">
    <property type="term" value="P:regulation of cell shape"/>
    <property type="evidence" value="ECO:0007669"/>
    <property type="project" value="UniProtKB-KW"/>
</dbReference>
<dbReference type="Proteomes" id="UP000267536">
    <property type="component" value="Unassembled WGS sequence"/>
</dbReference>
<dbReference type="OrthoDB" id="9809796at2"/>
<name>A0A3N4GRY8_9ACTN</name>
<evidence type="ECO:0000256" key="8">
    <source>
        <dbReference type="RuleBase" id="RU003664"/>
    </source>
</evidence>
<dbReference type="Pfam" id="PF21799">
    <property type="entry name" value="MurD-like_N"/>
    <property type="match status" value="1"/>
</dbReference>
<dbReference type="NCBIfam" id="TIGR01087">
    <property type="entry name" value="murD"/>
    <property type="match status" value="1"/>
</dbReference>
<dbReference type="InterPro" id="IPR005762">
    <property type="entry name" value="MurD"/>
</dbReference>
<dbReference type="GO" id="GO:0051301">
    <property type="term" value="P:cell division"/>
    <property type="evidence" value="ECO:0007669"/>
    <property type="project" value="UniProtKB-KW"/>
</dbReference>
<sequence>MSATSHPGVPLPGRSVLVAGGGSAGMSAAGHLLDLGAQVTIADERVTTEGVGAIAGASAMVDRGARLIAVADLLADPAWIERTDLVIVSPGFPPDHPLAVAARAADLPIWGEVELAWQLDSAGIYGPPRTWLVVTGTNGKTTTTSMLADIVAASGRAGAACGNIGRPVLDAMAESPRVDVLCAELSSFQLYWAPSIVPSAGVVLNVADDHLDWHGSFDAYAQAKQIALHGAVGVVGLDDPVAAALAVMGRRVGFTLSAPADGEVGVRDGELVDRAFGEADAMAGVGSAEGTTLAEVAGIRPPGPSGLADALAAAALARSIGVSPDAIRSALAAFRPAAHRGEVVAELDGIAFVDDSKATNPHAAQAAIAAHRRVILIAGGLLKGASLASMLDAVADRLAGVVAIGRDRELVVAAIARHAPEVPTVTVFTGDDGCVTVQRELCFPSGVDLPAAPGASVAPGASGVSSASASPPGDTAVAVMDRAVHVAWSLAAAHRGKDRPDAILLAPAAASLDMFAGYGRRGDAFADAARSLAGDGRAVDEQAQRR</sequence>
<dbReference type="SUPFAM" id="SSF51984">
    <property type="entry name" value="MurCD N-terminal domain"/>
    <property type="match status" value="1"/>
</dbReference>
<comment type="catalytic activity">
    <reaction evidence="7 8">
        <text>UDP-N-acetyl-alpha-D-muramoyl-L-alanine + D-glutamate + ATP = UDP-N-acetyl-alpha-D-muramoyl-L-alanyl-D-glutamate + ADP + phosphate + H(+)</text>
        <dbReference type="Rhea" id="RHEA:16429"/>
        <dbReference type="ChEBI" id="CHEBI:15378"/>
        <dbReference type="ChEBI" id="CHEBI:29986"/>
        <dbReference type="ChEBI" id="CHEBI:30616"/>
        <dbReference type="ChEBI" id="CHEBI:43474"/>
        <dbReference type="ChEBI" id="CHEBI:83898"/>
        <dbReference type="ChEBI" id="CHEBI:83900"/>
        <dbReference type="ChEBI" id="CHEBI:456216"/>
        <dbReference type="EC" id="6.3.2.9"/>
    </reaction>
</comment>
<dbReference type="Pfam" id="PF02875">
    <property type="entry name" value="Mur_ligase_C"/>
    <property type="match status" value="1"/>
</dbReference>
<evidence type="ECO:0000259" key="9">
    <source>
        <dbReference type="Pfam" id="PF02875"/>
    </source>
</evidence>
<comment type="pathway">
    <text evidence="2 7 8">Cell wall biogenesis; peptidoglycan biosynthesis.</text>
</comment>
<dbReference type="SUPFAM" id="SSF53244">
    <property type="entry name" value="MurD-like peptide ligases, peptide-binding domain"/>
    <property type="match status" value="2"/>
</dbReference>
<feature type="binding site" evidence="7">
    <location>
        <begin position="136"/>
        <end position="142"/>
    </location>
    <ligand>
        <name>ATP</name>
        <dbReference type="ChEBI" id="CHEBI:30616"/>
    </ligand>
</feature>
<comment type="subcellular location">
    <subcellularLocation>
        <location evidence="1 7 8">Cytoplasm</location>
    </subcellularLocation>
</comment>